<evidence type="ECO:0000256" key="1">
    <source>
        <dbReference type="ARBA" id="ARBA00004236"/>
    </source>
</evidence>
<dbReference type="Gene3D" id="3.90.550.10">
    <property type="entry name" value="Spore Coat Polysaccharide Biosynthesis Protein SpsA, Chain A"/>
    <property type="match status" value="1"/>
</dbReference>
<evidence type="ECO:0000256" key="5">
    <source>
        <dbReference type="ARBA" id="ARBA00023136"/>
    </source>
</evidence>
<evidence type="ECO:0000256" key="4">
    <source>
        <dbReference type="ARBA" id="ARBA00022679"/>
    </source>
</evidence>
<name>A0ABP6YE65_9ACTN</name>
<feature type="domain" description="Glycosyltransferase 2-like" evidence="12">
    <location>
        <begin position="3"/>
        <end position="113"/>
    </location>
</feature>
<comment type="caution">
    <text evidence="13">The sequence shown here is derived from an EMBL/GenBank/DDBJ whole genome shotgun (WGS) entry which is preliminary data.</text>
</comment>
<keyword evidence="5 11" id="KW-0472">Membrane</keyword>
<keyword evidence="4" id="KW-0808">Transferase</keyword>
<keyword evidence="11" id="KW-1133">Transmembrane helix</keyword>
<comment type="subcellular location">
    <subcellularLocation>
        <location evidence="1">Cell membrane</location>
    </subcellularLocation>
</comment>
<dbReference type="SUPFAM" id="SSF53448">
    <property type="entry name" value="Nucleotide-diphospho-sugar transferases"/>
    <property type="match status" value="1"/>
</dbReference>
<feature type="region of interest" description="Disordered" evidence="10">
    <location>
        <begin position="210"/>
        <end position="232"/>
    </location>
</feature>
<dbReference type="InterPro" id="IPR001173">
    <property type="entry name" value="Glyco_trans_2-like"/>
</dbReference>
<comment type="similarity">
    <text evidence="8">Belongs to the glycosyltransferase 2 family. CrtQ subfamily.</text>
</comment>
<evidence type="ECO:0000313" key="13">
    <source>
        <dbReference type="EMBL" id="GAA3579207.1"/>
    </source>
</evidence>
<dbReference type="Proteomes" id="UP001500767">
    <property type="component" value="Unassembled WGS sequence"/>
</dbReference>
<evidence type="ECO:0000256" key="2">
    <source>
        <dbReference type="ARBA" id="ARBA00022475"/>
    </source>
</evidence>
<dbReference type="Pfam" id="PF00535">
    <property type="entry name" value="Glycos_transf_2"/>
    <property type="match status" value="1"/>
</dbReference>
<evidence type="ECO:0000259" key="12">
    <source>
        <dbReference type="Pfam" id="PF00535"/>
    </source>
</evidence>
<evidence type="ECO:0000313" key="14">
    <source>
        <dbReference type="Proteomes" id="UP001500767"/>
    </source>
</evidence>
<comment type="function">
    <text evidence="6">Catalyzes the glycosylation of 4,4'-diaponeurosporenoate, i.e. the esterification of glucose at the C1'' position with the carboxyl group of 4,4'-diaponeurosporenic acid, to form glycosyl-4,4'-diaponeurosporenoate. This is a step in the biosynthesis of staphyloxanthin, an orange pigment present in most staphylococci strains.</text>
</comment>
<gene>
    <name evidence="13" type="ORF">GCM10022197_40870</name>
</gene>
<comment type="pathway">
    <text evidence="7">Carotenoid biosynthesis; staphyloxanthin biosynthesis; staphyloxanthin from farnesyl diphosphate: step 4/5.</text>
</comment>
<dbReference type="PANTHER" id="PTHR43646">
    <property type="entry name" value="GLYCOSYLTRANSFERASE"/>
    <property type="match status" value="1"/>
</dbReference>
<evidence type="ECO:0000256" key="11">
    <source>
        <dbReference type="SAM" id="Phobius"/>
    </source>
</evidence>
<evidence type="ECO:0000256" key="9">
    <source>
        <dbReference type="ARBA" id="ARBA00040345"/>
    </source>
</evidence>
<dbReference type="InterPro" id="IPR029044">
    <property type="entry name" value="Nucleotide-diphossugar_trans"/>
</dbReference>
<feature type="region of interest" description="Disordered" evidence="10">
    <location>
        <begin position="281"/>
        <end position="301"/>
    </location>
</feature>
<keyword evidence="11" id="KW-0812">Transmembrane</keyword>
<feature type="transmembrane region" description="Helical" evidence="11">
    <location>
        <begin position="251"/>
        <end position="271"/>
    </location>
</feature>
<dbReference type="PANTHER" id="PTHR43646:SF2">
    <property type="entry name" value="GLYCOSYLTRANSFERASE 2-LIKE DOMAIN-CONTAINING PROTEIN"/>
    <property type="match status" value="1"/>
</dbReference>
<accession>A0ABP6YE65</accession>
<sequence>MVSVVIAAHDEAAVIERCLSALWAQEGVADLQVVVVANGCHDDTAAVAGRAGATVIDLPEPGKSAALVVGDAAARGFPRIYLDADIVLPPNALAAAEQVFADDPGVLAAAPRRHVVTAGSSTLVRAYMAVSSRLPAYRNSLFGRGMIVLSENGRRRFDRFPGVVADDLFLDSLYSFEEKRPIDSVDVGIVAPATTSALLRRLVRVRRGNADLRGSSRSPRPGPDTVGTTSQVRGSDRLAWLTEVVAPEPRLVPAGIVYVCLTTLAAVLARLGARRAVRWGQDTTARHTSDATSTSGPGTSS</sequence>
<proteinExistence type="inferred from homology"/>
<evidence type="ECO:0000256" key="8">
    <source>
        <dbReference type="ARBA" id="ARBA00038120"/>
    </source>
</evidence>
<keyword evidence="14" id="KW-1185">Reference proteome</keyword>
<reference evidence="14" key="1">
    <citation type="journal article" date="2019" name="Int. J. Syst. Evol. Microbiol.">
        <title>The Global Catalogue of Microorganisms (GCM) 10K type strain sequencing project: providing services to taxonomists for standard genome sequencing and annotation.</title>
        <authorList>
            <consortium name="The Broad Institute Genomics Platform"/>
            <consortium name="The Broad Institute Genome Sequencing Center for Infectious Disease"/>
            <person name="Wu L."/>
            <person name="Ma J."/>
        </authorList>
    </citation>
    <scope>NUCLEOTIDE SEQUENCE [LARGE SCALE GENOMIC DNA]</scope>
    <source>
        <strain evidence="14">JCM 16540</strain>
    </source>
</reference>
<evidence type="ECO:0000256" key="7">
    <source>
        <dbReference type="ARBA" id="ARBA00037904"/>
    </source>
</evidence>
<dbReference type="EMBL" id="BAAAYR010000007">
    <property type="protein sequence ID" value="GAA3579207.1"/>
    <property type="molecule type" value="Genomic_DNA"/>
</dbReference>
<organism evidence="13 14">
    <name type="scientific">Microlunatus spumicola</name>
    <dbReference type="NCBI Taxonomy" id="81499"/>
    <lineage>
        <taxon>Bacteria</taxon>
        <taxon>Bacillati</taxon>
        <taxon>Actinomycetota</taxon>
        <taxon>Actinomycetes</taxon>
        <taxon>Propionibacteriales</taxon>
        <taxon>Propionibacteriaceae</taxon>
        <taxon>Microlunatus</taxon>
    </lineage>
</organism>
<keyword evidence="3" id="KW-0328">Glycosyltransferase</keyword>
<protein>
    <recommendedName>
        <fullName evidence="9">4,4'-diaponeurosporenoate glycosyltransferase</fullName>
    </recommendedName>
</protein>
<feature type="compositionally biased region" description="Polar residues" evidence="10">
    <location>
        <begin position="290"/>
        <end position="301"/>
    </location>
</feature>
<keyword evidence="2" id="KW-1003">Cell membrane</keyword>
<evidence type="ECO:0000256" key="3">
    <source>
        <dbReference type="ARBA" id="ARBA00022676"/>
    </source>
</evidence>
<evidence type="ECO:0000256" key="10">
    <source>
        <dbReference type="SAM" id="MobiDB-lite"/>
    </source>
</evidence>
<evidence type="ECO:0000256" key="6">
    <source>
        <dbReference type="ARBA" id="ARBA00037281"/>
    </source>
</evidence>